<proteinExistence type="predicted"/>
<gene>
    <name evidence="1" type="ORF">MCSF7_02826</name>
</gene>
<dbReference type="NCBIfam" id="NF045851">
    <property type="entry name" value="mem_nucl_MnuA"/>
    <property type="match status" value="1"/>
</dbReference>
<dbReference type="AlphaFoldDB" id="F9UJA7"/>
<evidence type="ECO:0000313" key="2">
    <source>
        <dbReference type="Proteomes" id="UP000004978"/>
    </source>
</evidence>
<accession>F9UJA7</accession>
<dbReference type="InterPro" id="IPR036691">
    <property type="entry name" value="Endo/exonu/phosph_ase_sf"/>
</dbReference>
<protein>
    <recommendedName>
        <fullName evidence="3">Membrane nuclease A</fullName>
    </recommendedName>
</protein>
<dbReference type="eggNOG" id="COG0737">
    <property type="taxonomic scope" value="Bacteria"/>
</dbReference>
<dbReference type="EMBL" id="AFXA01000004">
    <property type="protein sequence ID" value="EGV00526.1"/>
    <property type="molecule type" value="Genomic_DNA"/>
</dbReference>
<dbReference type="STRING" id="1037410.MCSF7_02826"/>
<evidence type="ECO:0000313" key="1">
    <source>
        <dbReference type="EMBL" id="EGV00526.1"/>
    </source>
</evidence>
<comment type="caution">
    <text evidence="1">The sequence shown here is derived from an EMBL/GenBank/DDBJ whole genome shotgun (WGS) entry which is preliminary data.</text>
</comment>
<dbReference type="Gene3D" id="3.60.10.10">
    <property type="entry name" value="Endonuclease/exonuclease/phosphatase"/>
    <property type="match status" value="1"/>
</dbReference>
<organism evidence="1 2">
    <name type="scientific">Mycoplasmopsis columbina SF7</name>
    <dbReference type="NCBI Taxonomy" id="1037410"/>
    <lineage>
        <taxon>Bacteria</taxon>
        <taxon>Bacillati</taxon>
        <taxon>Mycoplasmatota</taxon>
        <taxon>Mycoplasmoidales</taxon>
        <taxon>Metamycoplasmataceae</taxon>
        <taxon>Mycoplasmopsis</taxon>
    </lineage>
</organism>
<reference evidence="1 2" key="1">
    <citation type="journal article" date="2013" name="Genome Announc.">
        <title>Genome Sequence of Mycoplasma columbinum Strain SF7.</title>
        <authorList>
            <person name="Guo Z."/>
            <person name="Xu X."/>
            <person name="Zheng Q."/>
            <person name="Li T."/>
            <person name="Kuang S."/>
            <person name="Zhang Z."/>
            <person name="Chen Y."/>
            <person name="Lu X."/>
            <person name="Zhou R."/>
            <person name="Bi D."/>
            <person name="Jin H."/>
        </authorList>
    </citation>
    <scope>NUCLEOTIDE SEQUENCE [LARGE SCALE GENOMIC DNA]</scope>
    <source>
        <strain evidence="1 2">SF7</strain>
    </source>
</reference>
<name>F9UJA7_9BACT</name>
<sequence>MNTEANWKYVISDYDKGGKNVLLESNSKQHELSGFIYKASKLDAIAFDNNLIGTSYDNSNYKPHFNSDSNLGFVRPPFGVKFKTKGSEKNDFTFVIGHFDSPGVSKENQEVSHKKQGTQELDEAWNLNAAMNWYDHIDGNNNELIFMGDTNIKKNNEALAFEPLLVQNNYKSLLKEDNPTSIGRNFNYSEPYDKIFYKGDLEVTNSDKYDLLAFPESGLWENISSFQEWKNFLQKNDYDYKTETSYISSVISDHAPIYTDLLLNKADLT</sequence>
<dbReference type="Proteomes" id="UP000004978">
    <property type="component" value="Unassembled WGS sequence"/>
</dbReference>
<evidence type="ECO:0008006" key="3">
    <source>
        <dbReference type="Google" id="ProtNLM"/>
    </source>
</evidence>
<dbReference type="SUPFAM" id="SSF56219">
    <property type="entry name" value="DNase I-like"/>
    <property type="match status" value="1"/>
</dbReference>
<keyword evidence="2" id="KW-1185">Reference proteome</keyword>